<evidence type="ECO:0000256" key="2">
    <source>
        <dbReference type="ARBA" id="ARBA00023125"/>
    </source>
</evidence>
<dbReference type="Gene3D" id="1.10.260.40">
    <property type="entry name" value="lambda repressor-like DNA-binding domains"/>
    <property type="match status" value="1"/>
</dbReference>
<keyword evidence="3" id="KW-0804">Transcription</keyword>
<dbReference type="SUPFAM" id="SSF47413">
    <property type="entry name" value="lambda repressor-like DNA-binding domains"/>
    <property type="match status" value="1"/>
</dbReference>
<dbReference type="PANTHER" id="PTHR30146:SF147">
    <property type="entry name" value="HTH-TYPE TRANSCRIPTIONAL REGULATOR DEGA"/>
    <property type="match status" value="1"/>
</dbReference>
<dbReference type="PANTHER" id="PTHR30146">
    <property type="entry name" value="LACI-RELATED TRANSCRIPTIONAL REPRESSOR"/>
    <property type="match status" value="1"/>
</dbReference>
<dbReference type="PROSITE" id="PS50932">
    <property type="entry name" value="HTH_LACI_2"/>
    <property type="match status" value="1"/>
</dbReference>
<protein>
    <submittedName>
        <fullName evidence="5">LacI family transcriptional regulator</fullName>
    </submittedName>
</protein>
<sequence length="342" mass="35447">MVSIADVAAHAGVSPTTVSHTLSGKRKVSPRLRERVEEAMRSLGYAPSRSAQNLALGTTRIVALIVPDIGNGFFADLAKGVEQTAIEHGYNVILCTTGFDHAREVLYLEMIRSRAADGIIYAAGSPPSNSELASLLGDMPLVLVDEDIPGSQAAAVVSDNAAGGRLAAEHLLGLGHSKALVLGANDELVSSGLRVEGFGAAWSDGGGDGPVVTSGGFTEEGGREAILPFIDRLRSGELTAVFAVNDMMALGVVNQLRAHDIAVPGDVSVVGFDDIAAARHSYPALTTVRQDVLTLGATATEILIRGLESSGVLTGSREVLPVALVTRQSSGPLRPDIERAGN</sequence>
<dbReference type="InterPro" id="IPR000843">
    <property type="entry name" value="HTH_LacI"/>
</dbReference>
<evidence type="ECO:0000259" key="4">
    <source>
        <dbReference type="PROSITE" id="PS50932"/>
    </source>
</evidence>
<dbReference type="CDD" id="cd06267">
    <property type="entry name" value="PBP1_LacI_sugar_binding-like"/>
    <property type="match status" value="1"/>
</dbReference>
<dbReference type="Pfam" id="PF13377">
    <property type="entry name" value="Peripla_BP_3"/>
    <property type="match status" value="1"/>
</dbReference>
<dbReference type="AlphaFoldDB" id="A0A2M9C3W2"/>
<gene>
    <name evidence="5" type="ORF">CLV54_0249</name>
</gene>
<dbReference type="InterPro" id="IPR046335">
    <property type="entry name" value="LacI/GalR-like_sensor"/>
</dbReference>
<evidence type="ECO:0000256" key="3">
    <source>
        <dbReference type="ARBA" id="ARBA00023163"/>
    </source>
</evidence>
<keyword evidence="1" id="KW-0805">Transcription regulation</keyword>
<name>A0A2M9C3W2_9MICO</name>
<dbReference type="GO" id="GO:0003700">
    <property type="term" value="F:DNA-binding transcription factor activity"/>
    <property type="evidence" value="ECO:0007669"/>
    <property type="project" value="TreeGrafter"/>
</dbReference>
<dbReference type="InterPro" id="IPR010982">
    <property type="entry name" value="Lambda_DNA-bd_dom_sf"/>
</dbReference>
<organism evidence="5 6">
    <name type="scientific">Compostimonas suwonensis</name>
    <dbReference type="NCBI Taxonomy" id="1048394"/>
    <lineage>
        <taxon>Bacteria</taxon>
        <taxon>Bacillati</taxon>
        <taxon>Actinomycetota</taxon>
        <taxon>Actinomycetes</taxon>
        <taxon>Micrococcales</taxon>
        <taxon>Microbacteriaceae</taxon>
        <taxon>Compostimonas</taxon>
    </lineage>
</organism>
<feature type="domain" description="HTH lacI-type" evidence="4">
    <location>
        <begin position="2"/>
        <end position="56"/>
    </location>
</feature>
<dbReference type="RefSeq" id="WP_100343141.1">
    <property type="nucleotide sequence ID" value="NZ_PGFB01000001.1"/>
</dbReference>
<comment type="caution">
    <text evidence="5">The sequence shown here is derived from an EMBL/GenBank/DDBJ whole genome shotgun (WGS) entry which is preliminary data.</text>
</comment>
<dbReference type="Proteomes" id="UP000230161">
    <property type="component" value="Unassembled WGS sequence"/>
</dbReference>
<dbReference type="SMART" id="SM00354">
    <property type="entry name" value="HTH_LACI"/>
    <property type="match status" value="1"/>
</dbReference>
<dbReference type="EMBL" id="PGFB01000001">
    <property type="protein sequence ID" value="PJJ65220.1"/>
    <property type="molecule type" value="Genomic_DNA"/>
</dbReference>
<proteinExistence type="predicted"/>
<dbReference type="GO" id="GO:0000976">
    <property type="term" value="F:transcription cis-regulatory region binding"/>
    <property type="evidence" value="ECO:0007669"/>
    <property type="project" value="TreeGrafter"/>
</dbReference>
<evidence type="ECO:0000313" key="5">
    <source>
        <dbReference type="EMBL" id="PJJ65220.1"/>
    </source>
</evidence>
<keyword evidence="6" id="KW-1185">Reference proteome</keyword>
<dbReference type="OrthoDB" id="3258243at2"/>
<reference evidence="5 6" key="1">
    <citation type="submission" date="2017-11" db="EMBL/GenBank/DDBJ databases">
        <title>Genomic Encyclopedia of Archaeal and Bacterial Type Strains, Phase II (KMG-II): From Individual Species to Whole Genera.</title>
        <authorList>
            <person name="Goeker M."/>
        </authorList>
    </citation>
    <scope>NUCLEOTIDE SEQUENCE [LARGE SCALE GENOMIC DNA]</scope>
    <source>
        <strain evidence="5 6">DSM 25625</strain>
    </source>
</reference>
<accession>A0A2M9C3W2</accession>
<dbReference type="Pfam" id="PF00356">
    <property type="entry name" value="LacI"/>
    <property type="match status" value="1"/>
</dbReference>
<dbReference type="SUPFAM" id="SSF53822">
    <property type="entry name" value="Periplasmic binding protein-like I"/>
    <property type="match status" value="1"/>
</dbReference>
<evidence type="ECO:0000256" key="1">
    <source>
        <dbReference type="ARBA" id="ARBA00023015"/>
    </source>
</evidence>
<dbReference type="Gene3D" id="3.40.50.2300">
    <property type="match status" value="2"/>
</dbReference>
<dbReference type="InterPro" id="IPR028082">
    <property type="entry name" value="Peripla_BP_I"/>
</dbReference>
<evidence type="ECO:0000313" key="6">
    <source>
        <dbReference type="Proteomes" id="UP000230161"/>
    </source>
</evidence>
<keyword evidence="2" id="KW-0238">DNA-binding</keyword>
<dbReference type="CDD" id="cd01392">
    <property type="entry name" value="HTH_LacI"/>
    <property type="match status" value="1"/>
</dbReference>